<dbReference type="InterPro" id="IPR016035">
    <property type="entry name" value="Acyl_Trfase/lysoPLipase"/>
</dbReference>
<feature type="transmembrane region" description="Helical" evidence="7">
    <location>
        <begin position="71"/>
        <end position="90"/>
    </location>
</feature>
<feature type="active site" description="Proton acceptor" evidence="4">
    <location>
        <position position="457"/>
    </location>
</feature>
<keyword evidence="7" id="KW-0812">Transmembrane</keyword>
<evidence type="ECO:0000313" key="10">
    <source>
        <dbReference type="Proteomes" id="UP000789595"/>
    </source>
</evidence>
<comment type="caution">
    <text evidence="4">Lacks conserved residue(s) required for the propagation of feature annotation.</text>
</comment>
<sequence length="762" mass="85244">MPSFPGQRLLNQTAHFIGERAQQLQHLNRHDLMNEYTPAPLNKYWNAATVSCVTLILLLAPGLFVRVPLAALWVGLSFVLACIQGVYVVYQLVMIALSLSLLILLRVAKNAYTLITKLWYRQPPWRRRLEALQTADNWSEYERNASEITEDDWVDDESDMPAAALLRRAIDDLAAARDASSRDGFRTLRFALSGCVKRNHLGIEDRQWYPARSPLRTKRLVDAYLDEVCSSLEKVAATQSVPVDEKARFFDQVRRTVGVTALCLSGGGAVTMYHGGHILGLIEAGLYEHIHVVSGTSGGAIMAAMFGCKTRKELLRDILVPHVSTDYKRDGTQKSEGLHFFPPLFRQLVTFASKRVLVDRDQFKRVCDFYWGTITFEEAYNRTKKVLCISVQAQRVLGAGSAQRLLMNHVTTPHVTLSSAVAASCALPGIMRPQRLEAKDDQGNVRPFEVDGVSWIDGSIQADVPFKRMATLFNVSNFVVAQVNFHVKPIVDDSARVEEHWAVPSLARHYERWTGAAELSVRMRATMLSQLGLMPTLYGNSVRKVFSQKYHGDVTVSPRFTFGESVGFKVICNPSVADMKHYLRGGKRALWPHVCRITRMVRLESCLADCWATLRAERRRSFGDLGALAPENNLPNSAIGRDVHGVGHDDGSPERRKVAFSTTEVHRDSPSYRQLEWEYRRLQTRLERLRSENLDLRGRLKSVAALCAVQPPARPGTPASRSSPPTQIIVDAATTSSPSRASRVCTKPQSPERPASPREIGC</sequence>
<keyword evidence="7" id="KW-0472">Membrane</keyword>
<keyword evidence="7" id="KW-1133">Transmembrane helix</keyword>
<dbReference type="EMBL" id="CAKKNE010000004">
    <property type="protein sequence ID" value="CAH0373961.1"/>
    <property type="molecule type" value="Genomic_DNA"/>
</dbReference>
<dbReference type="OrthoDB" id="10049244at2759"/>
<feature type="region of interest" description="Disordered" evidence="6">
    <location>
        <begin position="711"/>
        <end position="762"/>
    </location>
</feature>
<dbReference type="Pfam" id="PF01734">
    <property type="entry name" value="Patatin"/>
    <property type="match status" value="1"/>
</dbReference>
<evidence type="ECO:0000256" key="2">
    <source>
        <dbReference type="ARBA" id="ARBA00022963"/>
    </source>
</evidence>
<keyword evidence="10" id="KW-1185">Reference proteome</keyword>
<dbReference type="PANTHER" id="PTHR14226">
    <property type="entry name" value="NEUROPATHY TARGET ESTERASE/SWISS CHEESE D.MELANOGASTER"/>
    <property type="match status" value="1"/>
</dbReference>
<feature type="compositionally biased region" description="Low complexity" evidence="6">
    <location>
        <begin position="732"/>
        <end position="743"/>
    </location>
</feature>
<dbReference type="AlphaFoldDB" id="A0A8J2X4A5"/>
<organism evidence="9 10">
    <name type="scientific">Pelagomonas calceolata</name>
    <dbReference type="NCBI Taxonomy" id="35677"/>
    <lineage>
        <taxon>Eukaryota</taxon>
        <taxon>Sar</taxon>
        <taxon>Stramenopiles</taxon>
        <taxon>Ochrophyta</taxon>
        <taxon>Pelagophyceae</taxon>
        <taxon>Pelagomonadales</taxon>
        <taxon>Pelagomonadaceae</taxon>
        <taxon>Pelagomonas</taxon>
    </lineage>
</organism>
<dbReference type="Gene3D" id="3.40.1090.10">
    <property type="entry name" value="Cytosolic phospholipase A2 catalytic domain"/>
    <property type="match status" value="2"/>
</dbReference>
<reference evidence="9" key="1">
    <citation type="submission" date="2021-11" db="EMBL/GenBank/DDBJ databases">
        <authorList>
            <consortium name="Genoscope - CEA"/>
            <person name="William W."/>
        </authorList>
    </citation>
    <scope>NUCLEOTIDE SEQUENCE</scope>
</reference>
<keyword evidence="1 4" id="KW-0378">Hydrolase</keyword>
<proteinExistence type="predicted"/>
<feature type="short sequence motif" description="GXSXG" evidence="4">
    <location>
        <begin position="295"/>
        <end position="299"/>
    </location>
</feature>
<dbReference type="PROSITE" id="PS51635">
    <property type="entry name" value="PNPLA"/>
    <property type="match status" value="1"/>
</dbReference>
<comment type="caution">
    <text evidence="9">The sequence shown here is derived from an EMBL/GenBank/DDBJ whole genome shotgun (WGS) entry which is preliminary data.</text>
</comment>
<evidence type="ECO:0000259" key="8">
    <source>
        <dbReference type="PROSITE" id="PS51635"/>
    </source>
</evidence>
<protein>
    <recommendedName>
        <fullName evidence="8">PNPLA domain-containing protein</fullName>
    </recommendedName>
</protein>
<evidence type="ECO:0000256" key="1">
    <source>
        <dbReference type="ARBA" id="ARBA00022801"/>
    </source>
</evidence>
<evidence type="ECO:0000256" key="4">
    <source>
        <dbReference type="PROSITE-ProRule" id="PRU01161"/>
    </source>
</evidence>
<evidence type="ECO:0000256" key="6">
    <source>
        <dbReference type="SAM" id="MobiDB-lite"/>
    </source>
</evidence>
<gene>
    <name evidence="9" type="ORF">PECAL_4P12150</name>
</gene>
<feature type="active site" description="Nucleophile" evidence="4">
    <location>
        <position position="297"/>
    </location>
</feature>
<feature type="coiled-coil region" evidence="5">
    <location>
        <begin position="672"/>
        <end position="699"/>
    </location>
</feature>
<dbReference type="GO" id="GO:0016042">
    <property type="term" value="P:lipid catabolic process"/>
    <property type="evidence" value="ECO:0007669"/>
    <property type="project" value="UniProtKB-UniRule"/>
</dbReference>
<keyword evidence="2 4" id="KW-0442">Lipid degradation</keyword>
<dbReference type="PANTHER" id="PTHR14226:SF10">
    <property type="entry name" value="TRIACYLGLYCEROL LIPASE 4-RELATED"/>
    <property type="match status" value="1"/>
</dbReference>
<evidence type="ECO:0000256" key="3">
    <source>
        <dbReference type="ARBA" id="ARBA00023098"/>
    </source>
</evidence>
<keyword evidence="3 4" id="KW-0443">Lipid metabolism</keyword>
<evidence type="ECO:0000313" key="9">
    <source>
        <dbReference type="EMBL" id="CAH0373961.1"/>
    </source>
</evidence>
<keyword evidence="5" id="KW-0175">Coiled coil</keyword>
<accession>A0A8J2X4A5</accession>
<feature type="transmembrane region" description="Helical" evidence="7">
    <location>
        <begin position="44"/>
        <end position="64"/>
    </location>
</feature>
<dbReference type="GO" id="GO:0004806">
    <property type="term" value="F:triacylglycerol lipase activity"/>
    <property type="evidence" value="ECO:0007669"/>
    <property type="project" value="InterPro"/>
</dbReference>
<name>A0A8J2X4A5_9STRA</name>
<dbReference type="Pfam" id="PF11815">
    <property type="entry name" value="DUF3336"/>
    <property type="match status" value="1"/>
</dbReference>
<dbReference type="InterPro" id="IPR002641">
    <property type="entry name" value="PNPLA_dom"/>
</dbReference>
<dbReference type="SUPFAM" id="SSF52151">
    <property type="entry name" value="FabD/lysophospholipase-like"/>
    <property type="match status" value="1"/>
</dbReference>
<evidence type="ECO:0000256" key="5">
    <source>
        <dbReference type="SAM" id="Coils"/>
    </source>
</evidence>
<dbReference type="InterPro" id="IPR050301">
    <property type="entry name" value="NTE"/>
</dbReference>
<feature type="domain" description="PNPLA" evidence="8">
    <location>
        <begin position="262"/>
        <end position="470"/>
    </location>
</feature>
<evidence type="ECO:0000256" key="7">
    <source>
        <dbReference type="SAM" id="Phobius"/>
    </source>
</evidence>
<dbReference type="Proteomes" id="UP000789595">
    <property type="component" value="Unassembled WGS sequence"/>
</dbReference>
<dbReference type="InterPro" id="IPR021771">
    <property type="entry name" value="Triacylglycerol_lipase_N"/>
</dbReference>